<keyword evidence="7" id="KW-0030">Aminoacyl-tRNA synthetase</keyword>
<keyword evidence="2" id="KW-0436">Ligase</keyword>
<dbReference type="InterPro" id="IPR036690">
    <property type="entry name" value="Fdx_antiC-bd_sf"/>
</dbReference>
<evidence type="ECO:0000256" key="1">
    <source>
        <dbReference type="ARBA" id="ARBA00008226"/>
    </source>
</evidence>
<evidence type="ECO:0000256" key="3">
    <source>
        <dbReference type="ARBA" id="ARBA00022741"/>
    </source>
</evidence>
<evidence type="ECO:0000256" key="7">
    <source>
        <dbReference type="ARBA" id="ARBA00023146"/>
    </source>
</evidence>
<dbReference type="SMART" id="SM00896">
    <property type="entry name" value="FDX-ACB"/>
    <property type="match status" value="1"/>
</dbReference>
<evidence type="ECO:0000256" key="6">
    <source>
        <dbReference type="ARBA" id="ARBA00022946"/>
    </source>
</evidence>
<evidence type="ECO:0000256" key="8">
    <source>
        <dbReference type="ARBA" id="ARBA00031194"/>
    </source>
</evidence>
<dbReference type="PROSITE" id="PS51447">
    <property type="entry name" value="FDX_ACB"/>
    <property type="match status" value="1"/>
</dbReference>
<protein>
    <recommendedName>
        <fullName evidence="8">Phenylalanyl-tRNA synthetase</fullName>
    </recommendedName>
</protein>
<dbReference type="Gene3D" id="3.30.930.10">
    <property type="entry name" value="Bira Bifunctional Protein, Domain 2"/>
    <property type="match status" value="1"/>
</dbReference>
<reference evidence="11 12" key="1">
    <citation type="submission" date="2021-02" db="EMBL/GenBank/DDBJ databases">
        <title>De Novo genome assembly of isolated myxobacteria.</title>
        <authorList>
            <person name="Stevens D.C."/>
        </authorList>
    </citation>
    <scope>NUCLEOTIDE SEQUENCE [LARGE SCALE GENOMIC DNA]</scope>
    <source>
        <strain evidence="11 12">SCHIC003</strain>
    </source>
</reference>
<organism evidence="11 12">
    <name type="scientific">Myxococcus landrumensis</name>
    <dbReference type="NCBI Taxonomy" id="2813577"/>
    <lineage>
        <taxon>Bacteria</taxon>
        <taxon>Pseudomonadati</taxon>
        <taxon>Myxococcota</taxon>
        <taxon>Myxococcia</taxon>
        <taxon>Myxococcales</taxon>
        <taxon>Cystobacterineae</taxon>
        <taxon>Myxococcaceae</taxon>
        <taxon>Myxococcus</taxon>
    </lineage>
</organism>
<keyword evidence="12" id="KW-1185">Reference proteome</keyword>
<evidence type="ECO:0000256" key="5">
    <source>
        <dbReference type="ARBA" id="ARBA00022917"/>
    </source>
</evidence>
<dbReference type="InterPro" id="IPR006195">
    <property type="entry name" value="aa-tRNA-synth_II"/>
</dbReference>
<name>A0ABX7NC31_9BACT</name>
<accession>A0ABX7NC31</accession>
<feature type="domain" description="FDX-ACB" evidence="10">
    <location>
        <begin position="268"/>
        <end position="376"/>
    </location>
</feature>
<proteinExistence type="inferred from homology"/>
<keyword evidence="6" id="KW-0809">Transit peptide</keyword>
<dbReference type="InterPro" id="IPR005121">
    <property type="entry name" value="Fdx_antiC-bd"/>
</dbReference>
<evidence type="ECO:0000259" key="9">
    <source>
        <dbReference type="PROSITE" id="PS50862"/>
    </source>
</evidence>
<evidence type="ECO:0000256" key="2">
    <source>
        <dbReference type="ARBA" id="ARBA00022598"/>
    </source>
</evidence>
<evidence type="ECO:0000259" key="10">
    <source>
        <dbReference type="PROSITE" id="PS51447"/>
    </source>
</evidence>
<dbReference type="SUPFAM" id="SSF55681">
    <property type="entry name" value="Class II aaRS and biotin synthetases"/>
    <property type="match status" value="1"/>
</dbReference>
<dbReference type="InterPro" id="IPR002319">
    <property type="entry name" value="Phenylalanyl-tRNA_Synthase"/>
</dbReference>
<dbReference type="InterPro" id="IPR045864">
    <property type="entry name" value="aa-tRNA-synth_II/BPL/LPL"/>
</dbReference>
<dbReference type="PROSITE" id="PS50862">
    <property type="entry name" value="AA_TRNA_LIGASE_II"/>
    <property type="match status" value="1"/>
</dbReference>
<keyword evidence="4" id="KW-0067">ATP-binding</keyword>
<keyword evidence="3" id="KW-0547">Nucleotide-binding</keyword>
<gene>
    <name evidence="11" type="ORF">JY572_09920</name>
</gene>
<dbReference type="Pfam" id="PF03147">
    <property type="entry name" value="FDX-ACB"/>
    <property type="match status" value="1"/>
</dbReference>
<comment type="similarity">
    <text evidence="1">Belongs to the class-II aminoacyl-tRNA synthetase family.</text>
</comment>
<dbReference type="Proteomes" id="UP000663090">
    <property type="component" value="Chromosome"/>
</dbReference>
<dbReference type="RefSeq" id="WP_206717996.1">
    <property type="nucleotide sequence ID" value="NZ_CP071091.1"/>
</dbReference>
<evidence type="ECO:0000256" key="4">
    <source>
        <dbReference type="ARBA" id="ARBA00022840"/>
    </source>
</evidence>
<dbReference type="SUPFAM" id="SSF54991">
    <property type="entry name" value="Anticodon-binding domain of PheRS"/>
    <property type="match status" value="1"/>
</dbReference>
<keyword evidence="5" id="KW-0648">Protein biosynthesis</keyword>
<evidence type="ECO:0000313" key="12">
    <source>
        <dbReference type="Proteomes" id="UP000663090"/>
    </source>
</evidence>
<dbReference type="Pfam" id="PF01409">
    <property type="entry name" value="tRNA-synt_2d"/>
    <property type="match status" value="1"/>
</dbReference>
<sequence>MSSLAISVLSAEELRRALAVRDLTDPSSGPHALQQLVSAVLEALRSTWGCDVVVHRRSPVVSIADNYDRLHYPPGGAARDARYTRYVCDTALLRTQTSAMIPGALRELAAAPPRDVLLACPGLVYRRDCIDRLHTGEPHQMDLWRVRQGAPLTPEDLRQMIALVVEALLPGREVKLTSAVHPYTTDGLQVDVRAGDDWVEIGECGLALPALLTESGLEAGPITGLAMGLGMDRILMLRKGLDDIRLLRSADPRIASQLLNLERYQPVSSMPEVRRDMSLVLGEDTTAEELGDAVRAALGDRAELVESVLVMAETPYAALHPSAVKRLALRADQKNVLLRVVLRALDRTLTHDECNVLRDDIYAALHQGTTWEWAARQPTPRAAVSL</sequence>
<feature type="domain" description="Aminoacyl-transfer RNA synthetases class-II family profile" evidence="9">
    <location>
        <begin position="122"/>
        <end position="252"/>
    </location>
</feature>
<dbReference type="Gene3D" id="3.30.70.380">
    <property type="entry name" value="Ferrodoxin-fold anticodon-binding domain"/>
    <property type="match status" value="1"/>
</dbReference>
<dbReference type="EMBL" id="CP071091">
    <property type="protein sequence ID" value="QSQ16335.1"/>
    <property type="molecule type" value="Genomic_DNA"/>
</dbReference>
<evidence type="ECO:0000313" key="11">
    <source>
        <dbReference type="EMBL" id="QSQ16335.1"/>
    </source>
</evidence>